<keyword evidence="1" id="KW-0863">Zinc-finger</keyword>
<dbReference type="EMBL" id="CAJQZP010001176">
    <property type="protein sequence ID" value="CAG5026424.1"/>
    <property type="molecule type" value="Genomic_DNA"/>
</dbReference>
<organism evidence="4 5">
    <name type="scientific">Parnassius apollo</name>
    <name type="common">Apollo butterfly</name>
    <name type="synonym">Papilio apollo</name>
    <dbReference type="NCBI Taxonomy" id="110799"/>
    <lineage>
        <taxon>Eukaryota</taxon>
        <taxon>Metazoa</taxon>
        <taxon>Ecdysozoa</taxon>
        <taxon>Arthropoda</taxon>
        <taxon>Hexapoda</taxon>
        <taxon>Insecta</taxon>
        <taxon>Pterygota</taxon>
        <taxon>Neoptera</taxon>
        <taxon>Endopterygota</taxon>
        <taxon>Lepidoptera</taxon>
        <taxon>Glossata</taxon>
        <taxon>Ditrysia</taxon>
        <taxon>Papilionoidea</taxon>
        <taxon>Papilionidae</taxon>
        <taxon>Parnassiinae</taxon>
        <taxon>Parnassini</taxon>
        <taxon>Parnassius</taxon>
        <taxon>Parnassius</taxon>
    </lineage>
</organism>
<feature type="domain" description="SWIM-type" evidence="3">
    <location>
        <begin position="94"/>
        <end position="134"/>
    </location>
</feature>
<comment type="caution">
    <text evidence="4">The sequence shown here is derived from an EMBL/GenBank/DDBJ whole genome shotgun (WGS) entry which is preliminary data.</text>
</comment>
<sequence>MSSRIQRLGPRLPNLLSDDLGSILEQWQDTEDDLDFSDNDDVADPLYVLEMQSIINKGKTLYENRYLLILRDVSINDFTCVKGFSKAAMRKTQYEVNIKSYKNGISEETNCECTAGSEVNSQCKHVATVLFGTVDMIEHKTVVLEEVSTQRLQSFHQPPLAPLKAKNLPFRYRTLFSIFGRCVVVAEDDAEKSDEEEENVPESYDGDDLLNILESNEEDTENSQNQESDPSLIKIEAIDNQVVDNSVPRVHIFSGFLDK</sequence>
<keyword evidence="1" id="KW-0479">Metal-binding</keyword>
<dbReference type="GO" id="GO:0008270">
    <property type="term" value="F:zinc ion binding"/>
    <property type="evidence" value="ECO:0007669"/>
    <property type="project" value="UniProtKB-KW"/>
</dbReference>
<protein>
    <submittedName>
        <fullName evidence="4">(apollo) hypothetical protein</fullName>
    </submittedName>
</protein>
<accession>A0A8S3XI23</accession>
<dbReference type="PROSITE" id="PS50966">
    <property type="entry name" value="ZF_SWIM"/>
    <property type="match status" value="1"/>
</dbReference>
<proteinExistence type="predicted"/>
<name>A0A8S3XI23_PARAO</name>
<evidence type="ECO:0000313" key="5">
    <source>
        <dbReference type="Proteomes" id="UP000691718"/>
    </source>
</evidence>
<dbReference type="AlphaFoldDB" id="A0A8S3XI23"/>
<keyword evidence="1" id="KW-0862">Zinc</keyword>
<evidence type="ECO:0000259" key="3">
    <source>
        <dbReference type="PROSITE" id="PS50966"/>
    </source>
</evidence>
<evidence type="ECO:0000256" key="2">
    <source>
        <dbReference type="SAM" id="MobiDB-lite"/>
    </source>
</evidence>
<dbReference type="Proteomes" id="UP000691718">
    <property type="component" value="Unassembled WGS sequence"/>
</dbReference>
<reference evidence="4" key="1">
    <citation type="submission" date="2021-04" db="EMBL/GenBank/DDBJ databases">
        <authorList>
            <person name="Tunstrom K."/>
        </authorList>
    </citation>
    <scope>NUCLEOTIDE SEQUENCE</scope>
</reference>
<feature type="compositionally biased region" description="Acidic residues" evidence="2">
    <location>
        <begin position="190"/>
        <end position="208"/>
    </location>
</feature>
<dbReference type="InterPro" id="IPR007527">
    <property type="entry name" value="Znf_SWIM"/>
</dbReference>
<gene>
    <name evidence="4" type="ORF">PAPOLLO_LOCUS18612</name>
</gene>
<keyword evidence="5" id="KW-1185">Reference proteome</keyword>
<evidence type="ECO:0000313" key="4">
    <source>
        <dbReference type="EMBL" id="CAG5026424.1"/>
    </source>
</evidence>
<evidence type="ECO:0000256" key="1">
    <source>
        <dbReference type="PROSITE-ProRule" id="PRU00325"/>
    </source>
</evidence>
<dbReference type="OrthoDB" id="261614at2759"/>
<feature type="region of interest" description="Disordered" evidence="2">
    <location>
        <begin position="190"/>
        <end position="231"/>
    </location>
</feature>